<organism evidence="2">
    <name type="scientific">Arion vulgaris</name>
    <dbReference type="NCBI Taxonomy" id="1028688"/>
    <lineage>
        <taxon>Eukaryota</taxon>
        <taxon>Metazoa</taxon>
        <taxon>Spiralia</taxon>
        <taxon>Lophotrochozoa</taxon>
        <taxon>Mollusca</taxon>
        <taxon>Gastropoda</taxon>
        <taxon>Heterobranchia</taxon>
        <taxon>Euthyneura</taxon>
        <taxon>Panpulmonata</taxon>
        <taxon>Eupulmonata</taxon>
        <taxon>Stylommatophora</taxon>
        <taxon>Helicina</taxon>
        <taxon>Arionoidea</taxon>
        <taxon>Arionidae</taxon>
        <taxon>Arion</taxon>
    </lineage>
</organism>
<feature type="transmembrane region" description="Helical" evidence="1">
    <location>
        <begin position="31"/>
        <end position="48"/>
    </location>
</feature>
<keyword evidence="1" id="KW-0472">Membrane</keyword>
<proteinExistence type="predicted"/>
<dbReference type="AlphaFoldDB" id="A0A0B7AQW8"/>
<reference evidence="2" key="1">
    <citation type="submission" date="2014-12" db="EMBL/GenBank/DDBJ databases">
        <title>Insight into the proteome of Arion vulgaris.</title>
        <authorList>
            <person name="Aradska J."/>
            <person name="Bulat T."/>
            <person name="Smidak R."/>
            <person name="Sarate P."/>
            <person name="Gangsoo J."/>
            <person name="Sialana F."/>
            <person name="Bilban M."/>
            <person name="Lubec G."/>
        </authorList>
    </citation>
    <scope>NUCLEOTIDE SEQUENCE</scope>
    <source>
        <tissue evidence="2">Skin</tissue>
    </source>
</reference>
<evidence type="ECO:0000313" key="2">
    <source>
        <dbReference type="EMBL" id="CEK83273.1"/>
    </source>
</evidence>
<accession>A0A0B7AQW8</accession>
<protein>
    <submittedName>
        <fullName evidence="2">Uncharacterized protein</fullName>
    </submittedName>
</protein>
<name>A0A0B7AQW8_9EUPU</name>
<feature type="non-terminal residue" evidence="2">
    <location>
        <position position="1"/>
    </location>
</feature>
<keyword evidence="1" id="KW-1133">Transmembrane helix</keyword>
<keyword evidence="1" id="KW-0812">Transmembrane</keyword>
<dbReference type="EMBL" id="HACG01036408">
    <property type="protein sequence ID" value="CEK83273.1"/>
    <property type="molecule type" value="Transcribed_RNA"/>
</dbReference>
<sequence>EVTRQMCRMSSTSTKKIEVTPTLLKFSSWDIYSFIVFGYFIFPLSTFYEKQQLLLDMLQDTNFIN</sequence>
<gene>
    <name evidence="2" type="primary">ORF136194</name>
</gene>
<evidence type="ECO:0000256" key="1">
    <source>
        <dbReference type="SAM" id="Phobius"/>
    </source>
</evidence>